<evidence type="ECO:0000256" key="4">
    <source>
        <dbReference type="SAM" id="Phobius"/>
    </source>
</evidence>
<keyword evidence="4" id="KW-1133">Transmembrane helix</keyword>
<evidence type="ECO:0000256" key="3">
    <source>
        <dbReference type="ARBA" id="ARBA00023315"/>
    </source>
</evidence>
<dbReference type="RefSeq" id="WP_369602774.1">
    <property type="nucleotide sequence ID" value="NZ_CP154858.1"/>
</dbReference>
<keyword evidence="2" id="KW-0808">Transferase</keyword>
<dbReference type="AlphaFoldDB" id="A0AB39UZI3"/>
<evidence type="ECO:0000256" key="1">
    <source>
        <dbReference type="ARBA" id="ARBA00005189"/>
    </source>
</evidence>
<feature type="domain" description="Phospholipid/glycerol acyltransferase" evidence="5">
    <location>
        <begin position="72"/>
        <end position="186"/>
    </location>
</feature>
<dbReference type="SUPFAM" id="SSF69593">
    <property type="entry name" value="Glycerol-3-phosphate (1)-acyltransferase"/>
    <property type="match status" value="1"/>
</dbReference>
<dbReference type="GO" id="GO:0006654">
    <property type="term" value="P:phosphatidic acid biosynthetic process"/>
    <property type="evidence" value="ECO:0007669"/>
    <property type="project" value="TreeGrafter"/>
</dbReference>
<feature type="transmembrane region" description="Helical" evidence="4">
    <location>
        <begin position="12"/>
        <end position="33"/>
    </location>
</feature>
<comment type="pathway">
    <text evidence="1">Lipid metabolism.</text>
</comment>
<dbReference type="InterPro" id="IPR002123">
    <property type="entry name" value="Plipid/glycerol_acylTrfase"/>
</dbReference>
<dbReference type="CDD" id="cd07989">
    <property type="entry name" value="LPLAT_AGPAT-like"/>
    <property type="match status" value="1"/>
</dbReference>
<dbReference type="Pfam" id="PF01553">
    <property type="entry name" value="Acyltransferase"/>
    <property type="match status" value="1"/>
</dbReference>
<dbReference type="KEGG" id="tcd:AAIA72_07450"/>
<dbReference type="PANTHER" id="PTHR10434:SF40">
    <property type="entry name" value="1-ACYL-SN-GLYCEROL-3-PHOSPHATE ACYLTRANSFERASE"/>
    <property type="match status" value="1"/>
</dbReference>
<evidence type="ECO:0000256" key="2">
    <source>
        <dbReference type="ARBA" id="ARBA00022679"/>
    </source>
</evidence>
<organism evidence="6">
    <name type="scientific">Thermohahella caldifontis</name>
    <dbReference type="NCBI Taxonomy" id="3142973"/>
    <lineage>
        <taxon>Bacteria</taxon>
        <taxon>Pseudomonadati</taxon>
        <taxon>Pseudomonadota</taxon>
        <taxon>Gammaproteobacteria</taxon>
        <taxon>Oceanospirillales</taxon>
        <taxon>Hahellaceae</taxon>
        <taxon>Thermohahella</taxon>
    </lineage>
</organism>
<evidence type="ECO:0000313" key="6">
    <source>
        <dbReference type="EMBL" id="XDT73794.1"/>
    </source>
</evidence>
<keyword evidence="4" id="KW-0812">Transmembrane</keyword>
<dbReference type="PANTHER" id="PTHR10434">
    <property type="entry name" value="1-ACYL-SN-GLYCEROL-3-PHOSPHATE ACYLTRANSFERASE"/>
    <property type="match status" value="1"/>
</dbReference>
<dbReference type="EMBL" id="CP154858">
    <property type="protein sequence ID" value="XDT73794.1"/>
    <property type="molecule type" value="Genomic_DNA"/>
</dbReference>
<protein>
    <submittedName>
        <fullName evidence="6">Lysophospholipid acyltransferase family protein</fullName>
    </submittedName>
</protein>
<name>A0AB39UZI3_9GAMM</name>
<proteinExistence type="predicted"/>
<reference evidence="6" key="1">
    <citation type="submission" date="2024-05" db="EMBL/GenBank/DDBJ databases">
        <title>Genome sequencing of novel strain.</title>
        <authorList>
            <person name="Ganbat D."/>
            <person name="Ganbat S."/>
            <person name="Lee S.-J."/>
        </authorList>
    </citation>
    <scope>NUCLEOTIDE SEQUENCE</scope>
    <source>
        <strain evidence="6">SMD15-11</strain>
    </source>
</reference>
<keyword evidence="3 6" id="KW-0012">Acyltransferase</keyword>
<gene>
    <name evidence="6" type="ORF">AAIA72_07450</name>
</gene>
<accession>A0AB39UZI3</accession>
<dbReference type="GO" id="GO:0003841">
    <property type="term" value="F:1-acylglycerol-3-phosphate O-acyltransferase activity"/>
    <property type="evidence" value="ECO:0007669"/>
    <property type="project" value="TreeGrafter"/>
</dbReference>
<evidence type="ECO:0000259" key="5">
    <source>
        <dbReference type="SMART" id="SM00563"/>
    </source>
</evidence>
<dbReference type="SMART" id="SM00563">
    <property type="entry name" value="PlsC"/>
    <property type="match status" value="1"/>
</dbReference>
<keyword evidence="4" id="KW-0472">Membrane</keyword>
<sequence length="239" mass="26313">MPWIRGVLFYALYGPGMVVYTTLFLVLGPLLTARSRHALAQRLAGAILTTARTVAGIRYRIHGRENLPDTPCVVCANHESAWETYLLGWLIQPQSAVLKKELLAIPFYGWAVRHLAPIAIDRNRPTTAIKQLLRQGSEALKAGRWVVIYPEGTRVRPGETVRYNKGAASLAIRNGVPIVPVAHNAGDCWPRGTVAKYPGTVQVVLGPPIPTQGRRPDDVMADVESWIRKTRNGLSARPS</sequence>